<dbReference type="CDD" id="cd07177">
    <property type="entry name" value="terB_like"/>
    <property type="match status" value="1"/>
</dbReference>
<dbReference type="InterPro" id="IPR029024">
    <property type="entry name" value="TerB-like"/>
</dbReference>
<protein>
    <recommendedName>
        <fullName evidence="3">Co-chaperone DjlA N-terminal domain-containing protein</fullName>
    </recommendedName>
</protein>
<reference evidence="1 2" key="1">
    <citation type="journal article" date="2016" name="Nat. Commun.">
        <title>Thousands of microbial genomes shed light on interconnected biogeochemical processes in an aquifer system.</title>
        <authorList>
            <person name="Anantharaman K."/>
            <person name="Brown C.T."/>
            <person name="Hug L.A."/>
            <person name="Sharon I."/>
            <person name="Castelle C.J."/>
            <person name="Probst A.J."/>
            <person name="Thomas B.C."/>
            <person name="Singh A."/>
            <person name="Wilkins M.J."/>
            <person name="Karaoz U."/>
            <person name="Brodie E.L."/>
            <person name="Williams K.H."/>
            <person name="Hubbard S.S."/>
            <person name="Banfield J.F."/>
        </authorList>
    </citation>
    <scope>NUCLEOTIDE SEQUENCE [LARGE SCALE GENOMIC DNA]</scope>
</reference>
<gene>
    <name evidence="1" type="ORF">A2527_08965</name>
</gene>
<dbReference type="Proteomes" id="UP000178449">
    <property type="component" value="Unassembled WGS sequence"/>
</dbReference>
<dbReference type="STRING" id="1817772.A2527_08965"/>
<evidence type="ECO:0008006" key="3">
    <source>
        <dbReference type="Google" id="ProtNLM"/>
    </source>
</evidence>
<dbReference type="SUPFAM" id="SSF158682">
    <property type="entry name" value="TerB-like"/>
    <property type="match status" value="1"/>
</dbReference>
<sequence length="141" mass="16233">MYIPIDQFTKDQKLWYGRLIASAVKMDGAVSPDEIEFVIHTLHFLDNEQKAIVQLILKSKADIPFNTTPPPGIKRKHLAMIFTELISLMVSDSEIANYEKSFLSEFGVNCGFSKEEIETFTQWAGLAFQTEKKRREILEKF</sequence>
<evidence type="ECO:0000313" key="2">
    <source>
        <dbReference type="Proteomes" id="UP000178449"/>
    </source>
</evidence>
<evidence type="ECO:0000313" key="1">
    <source>
        <dbReference type="EMBL" id="OGG95289.1"/>
    </source>
</evidence>
<dbReference type="Gene3D" id="1.10.3680.10">
    <property type="entry name" value="TerB-like"/>
    <property type="match status" value="1"/>
</dbReference>
<proteinExistence type="predicted"/>
<accession>A0A1F6GB29</accession>
<dbReference type="EMBL" id="MFNE01000026">
    <property type="protein sequence ID" value="OGG95289.1"/>
    <property type="molecule type" value="Genomic_DNA"/>
</dbReference>
<organism evidence="1 2">
    <name type="scientific">Candidatus Lambdaproteobacteria bacterium RIFOXYD2_FULL_50_16</name>
    <dbReference type="NCBI Taxonomy" id="1817772"/>
    <lineage>
        <taxon>Bacteria</taxon>
        <taxon>Pseudomonadati</taxon>
        <taxon>Pseudomonadota</taxon>
        <taxon>Candidatus Lambdaproteobacteria</taxon>
    </lineage>
</organism>
<name>A0A1F6GB29_9PROT</name>
<dbReference type="AlphaFoldDB" id="A0A1F6GB29"/>
<comment type="caution">
    <text evidence="1">The sequence shown here is derived from an EMBL/GenBank/DDBJ whole genome shotgun (WGS) entry which is preliminary data.</text>
</comment>